<proteinExistence type="predicted"/>
<gene>
    <name evidence="3" type="ORF">BI375_01440</name>
    <name evidence="2" type="ORF">F0262_07695</name>
</gene>
<accession>A0A2K7T0A3</accession>
<evidence type="ECO:0000313" key="2">
    <source>
        <dbReference type="EMBL" id="NOH47938.1"/>
    </source>
</evidence>
<protein>
    <submittedName>
        <fullName evidence="2">DM13 domain-containing protein</fullName>
    </submittedName>
</protein>
<evidence type="ECO:0000259" key="1">
    <source>
        <dbReference type="PROSITE" id="PS51549"/>
    </source>
</evidence>
<dbReference type="InterPro" id="IPR019545">
    <property type="entry name" value="DM13_domain"/>
</dbReference>
<comment type="caution">
    <text evidence="2">The sequence shown here is derived from an EMBL/GenBank/DDBJ whole genome shotgun (WGS) entry which is preliminary data.</text>
</comment>
<dbReference type="AlphaFoldDB" id="A0A2K7T0A3"/>
<dbReference type="EMBL" id="VTYN01000006">
    <property type="protein sequence ID" value="NOH47938.1"/>
    <property type="molecule type" value="Genomic_DNA"/>
</dbReference>
<reference evidence="2 5" key="2">
    <citation type="submission" date="2019-08" db="EMBL/GenBank/DDBJ databases">
        <title>Draft genome sequencing and comparative genomics of hatchery-associated Vibrios.</title>
        <authorList>
            <person name="Kehlet-Delgado H."/>
            <person name="Mueller R.S."/>
        </authorList>
    </citation>
    <scope>NUCLEOTIDE SEQUENCE [LARGE SCALE GENOMIC DNA]</scope>
    <source>
        <strain evidence="2 5">00-78-3</strain>
    </source>
</reference>
<organism evidence="2 5">
    <name type="scientific">Vibrio rotiferianus</name>
    <dbReference type="NCBI Taxonomy" id="190895"/>
    <lineage>
        <taxon>Bacteria</taxon>
        <taxon>Pseudomonadati</taxon>
        <taxon>Pseudomonadota</taxon>
        <taxon>Gammaproteobacteria</taxon>
        <taxon>Vibrionales</taxon>
        <taxon>Vibrionaceae</taxon>
        <taxon>Vibrio</taxon>
    </lineage>
</organism>
<dbReference type="RefSeq" id="WP_010451108.1">
    <property type="nucleotide sequence ID" value="NZ_CAJDZO010000001.1"/>
</dbReference>
<dbReference type="EMBL" id="MKFT01000001">
    <property type="protein sequence ID" value="OHY96200.1"/>
    <property type="molecule type" value="Genomic_DNA"/>
</dbReference>
<dbReference type="Proteomes" id="UP000572072">
    <property type="component" value="Unassembled WGS sequence"/>
</dbReference>
<feature type="domain" description="DM13" evidence="1">
    <location>
        <begin position="50"/>
        <end position="155"/>
    </location>
</feature>
<reference evidence="3 4" key="1">
    <citation type="submission" date="2016-09" db="EMBL/GenBank/DDBJ databases">
        <title>Isolation, identification and antibiotic sensitivity analysis of bacterial pathogen from juvenile Hippocampus erectus with tail-rotted disease.</title>
        <authorList>
            <person name="Yang Q."/>
        </authorList>
    </citation>
    <scope>NUCLEOTIDE SEQUENCE [LARGE SCALE GENOMIC DNA]</scope>
    <source>
        <strain evidence="3 4">HM-10</strain>
    </source>
</reference>
<sequence>MRVILLFFTHASCVALGFALGIYALPILTQPESPEIPSVSSKNQKELQQGKFDKNREDSDFFHWGEGVITATESQIFFEGELAPGPDYKLYLSPQYVETESDFIQWKSQMVNLGDIKTFDRFVLPLSQPIDTEKYNSVIVWCESFGEFITSAKLVPVSE</sequence>
<dbReference type="Pfam" id="PF10517">
    <property type="entry name" value="DM13"/>
    <property type="match status" value="1"/>
</dbReference>
<dbReference type="OrthoDB" id="6106486at2"/>
<evidence type="ECO:0000313" key="5">
    <source>
        <dbReference type="Proteomes" id="UP000572072"/>
    </source>
</evidence>
<dbReference type="PROSITE" id="PS51549">
    <property type="entry name" value="DM13"/>
    <property type="match status" value="1"/>
</dbReference>
<dbReference type="Proteomes" id="UP000180133">
    <property type="component" value="Unassembled WGS sequence"/>
</dbReference>
<keyword evidence="4" id="KW-1185">Reference proteome</keyword>
<evidence type="ECO:0000313" key="4">
    <source>
        <dbReference type="Proteomes" id="UP000180133"/>
    </source>
</evidence>
<name>A0A2K7T0A3_9VIBR</name>
<evidence type="ECO:0000313" key="3">
    <source>
        <dbReference type="EMBL" id="OHY96200.1"/>
    </source>
</evidence>